<organism evidence="2 3">
    <name type="scientific">Streptomyces durmitorensis</name>
    <dbReference type="NCBI Taxonomy" id="319947"/>
    <lineage>
        <taxon>Bacteria</taxon>
        <taxon>Bacillati</taxon>
        <taxon>Actinomycetota</taxon>
        <taxon>Actinomycetes</taxon>
        <taxon>Kitasatosporales</taxon>
        <taxon>Streptomycetaceae</taxon>
        <taxon>Streptomyces</taxon>
    </lineage>
</organism>
<evidence type="ECO:0000313" key="2">
    <source>
        <dbReference type="EMBL" id="UQT53611.1"/>
    </source>
</evidence>
<protein>
    <submittedName>
        <fullName evidence="2">Uncharacterized protein</fullName>
    </submittedName>
</protein>
<proteinExistence type="predicted"/>
<name>A0ABY4PJ97_9ACTN</name>
<dbReference type="EMBL" id="CP097289">
    <property type="protein sequence ID" value="UQT53611.1"/>
    <property type="molecule type" value="Genomic_DNA"/>
</dbReference>
<evidence type="ECO:0000256" key="1">
    <source>
        <dbReference type="SAM" id="MobiDB-lite"/>
    </source>
</evidence>
<gene>
    <name evidence="2" type="ORF">M4V62_00115</name>
</gene>
<dbReference type="RefSeq" id="WP_249585109.1">
    <property type="nucleotide sequence ID" value="NZ_BAAAQL010000039.1"/>
</dbReference>
<dbReference type="Proteomes" id="UP000829992">
    <property type="component" value="Chromosome"/>
</dbReference>
<feature type="region of interest" description="Disordered" evidence="1">
    <location>
        <begin position="60"/>
        <end position="98"/>
    </location>
</feature>
<evidence type="ECO:0000313" key="3">
    <source>
        <dbReference type="Proteomes" id="UP000829992"/>
    </source>
</evidence>
<accession>A0ABY4PJ97</accession>
<sequence>MTGHGLPWRPGGVTRRHPPARRSDEQLEDEGAMTRLHARAREKQAQASLAAAETLGPAAAYAHLDQERSATLPPPTAAVRQHRSALAPGDAVYPEPPRKMTLDECRKGLGSTKKFHVKSRFAVCTGTSFIQTWTRPGSATTR</sequence>
<keyword evidence="3" id="KW-1185">Reference proteome</keyword>
<reference evidence="2 3" key="1">
    <citation type="submission" date="2022-05" db="EMBL/GenBank/DDBJ databases">
        <authorList>
            <person name="Zhou X."/>
            <person name="Li K."/>
            <person name="Man Y."/>
        </authorList>
    </citation>
    <scope>NUCLEOTIDE SEQUENCE [LARGE SCALE GENOMIC DNA]</scope>
    <source>
        <strain evidence="2 3">MS405</strain>
    </source>
</reference>
<feature type="region of interest" description="Disordered" evidence="1">
    <location>
        <begin position="1"/>
        <end position="30"/>
    </location>
</feature>